<protein>
    <submittedName>
        <fullName evidence="1">Uncharacterized protein</fullName>
    </submittedName>
</protein>
<organism evidence="1 3">
    <name type="scientific">Legionella qingyii</name>
    <dbReference type="NCBI Taxonomy" id="2184757"/>
    <lineage>
        <taxon>Bacteria</taxon>
        <taxon>Pseudomonadati</taxon>
        <taxon>Pseudomonadota</taxon>
        <taxon>Gammaproteobacteria</taxon>
        <taxon>Legionellales</taxon>
        <taxon>Legionellaceae</taxon>
        <taxon>Legionella</taxon>
    </lineage>
</organism>
<accession>A0A317U471</accession>
<reference evidence="1 3" key="1">
    <citation type="submission" date="2018-05" db="EMBL/GenBank/DDBJ databases">
        <title>Legionella qingyii sp.nov., whole genome shotgun sequence.</title>
        <authorList>
            <person name="Wu H."/>
            <person name="Zhu Q."/>
            <person name="Hu C."/>
        </authorList>
    </citation>
    <scope>NUCLEOTIDE SEQUENCE [LARGE SCALE GENOMIC DNA]</scope>
    <source>
        <strain evidence="1 3">HEB18</strain>
    </source>
</reference>
<comment type="caution">
    <text evidence="1">The sequence shown here is derived from an EMBL/GenBank/DDBJ whole genome shotgun (WGS) entry which is preliminary data.</text>
</comment>
<dbReference type="EMBL" id="QHJG01000016">
    <property type="protein sequence ID" value="PWY55576.1"/>
    <property type="molecule type" value="Genomic_DNA"/>
</dbReference>
<dbReference type="Proteomes" id="UP000247152">
    <property type="component" value="Unassembled WGS sequence"/>
</dbReference>
<dbReference type="RefSeq" id="WP_110142660.1">
    <property type="nucleotide sequence ID" value="NZ_QHJG01000016.1"/>
</dbReference>
<proteinExistence type="predicted"/>
<keyword evidence="4" id="KW-1185">Reference proteome</keyword>
<dbReference type="Proteomes" id="UP000287374">
    <property type="component" value="Unassembled WGS sequence"/>
</dbReference>
<dbReference type="EMBL" id="RZGX01000014">
    <property type="protein sequence ID" value="RUR21829.1"/>
    <property type="molecule type" value="Genomic_DNA"/>
</dbReference>
<evidence type="ECO:0000313" key="2">
    <source>
        <dbReference type="EMBL" id="RUR21829.1"/>
    </source>
</evidence>
<reference evidence="2 4" key="2">
    <citation type="submission" date="2018-12" db="EMBL/GenBank/DDBJ databases">
        <title>Legionella sp,whole genome shotgun sequence.</title>
        <authorList>
            <person name="Wu H."/>
        </authorList>
    </citation>
    <scope>NUCLEOTIDE SEQUENCE [LARGE SCALE GENOMIC DNA]</scope>
    <source>
        <strain evidence="2">Km489</strain>
        <strain evidence="4">km489</strain>
    </source>
</reference>
<gene>
    <name evidence="1" type="ORF">DGG96_10690</name>
    <name evidence="2" type="ORF">ELY20_11480</name>
</gene>
<name>A0A317U471_9GAMM</name>
<evidence type="ECO:0000313" key="4">
    <source>
        <dbReference type="Proteomes" id="UP000287374"/>
    </source>
</evidence>
<sequence length="64" mass="7470">MIAFYFKLELMMVTLVAKLQENEWLSSEESIDLMKRTESLIENPTEYKTFLTAAKNYRMVSGGK</sequence>
<evidence type="ECO:0000313" key="1">
    <source>
        <dbReference type="EMBL" id="PWY55576.1"/>
    </source>
</evidence>
<dbReference type="OrthoDB" id="5646232at2"/>
<dbReference type="AlphaFoldDB" id="A0A317U471"/>
<evidence type="ECO:0000313" key="3">
    <source>
        <dbReference type="Proteomes" id="UP000247152"/>
    </source>
</evidence>